<dbReference type="AlphaFoldDB" id="A0A1I7Z4G8"/>
<dbReference type="PANTHER" id="PTHR15642:SF3">
    <property type="entry name" value="CYTOCHROME C OXIDASE ASSEMBLY FACTOR 3 HOMOLOG, MITOCHONDRIAL"/>
    <property type="match status" value="1"/>
</dbReference>
<dbReference type="InterPro" id="IPR041752">
    <property type="entry name" value="Coa3"/>
</dbReference>
<evidence type="ECO:0000256" key="3">
    <source>
        <dbReference type="ARBA" id="ARBA00022692"/>
    </source>
</evidence>
<dbReference type="InterPro" id="IPR018628">
    <property type="entry name" value="Coa3_CC"/>
</dbReference>
<evidence type="ECO:0000256" key="7">
    <source>
        <dbReference type="RuleBase" id="RU367056"/>
    </source>
</evidence>
<dbReference type="PANTHER" id="PTHR15642">
    <property type="entry name" value="CYTOCHROME C OXIDASE ASSEMBLY FACTOR 3, MITOCHONDRIAL"/>
    <property type="match status" value="1"/>
</dbReference>
<evidence type="ECO:0000313" key="10">
    <source>
        <dbReference type="WBParaSite" id="L893_g22687.t3"/>
    </source>
</evidence>
<accession>A0A1I7Z4G8</accession>
<comment type="similarity">
    <text evidence="2 7">Belongs to the COA3 family.</text>
</comment>
<keyword evidence="5 7" id="KW-0496">Mitochondrion</keyword>
<dbReference type="GO" id="GO:0033617">
    <property type="term" value="P:mitochondrial respiratory chain complex IV assembly"/>
    <property type="evidence" value="ECO:0007669"/>
    <property type="project" value="UniProtKB-UniRule"/>
</dbReference>
<evidence type="ECO:0000256" key="6">
    <source>
        <dbReference type="ARBA" id="ARBA00023136"/>
    </source>
</evidence>
<evidence type="ECO:0000313" key="9">
    <source>
        <dbReference type="Proteomes" id="UP000095287"/>
    </source>
</evidence>
<dbReference type="Pfam" id="PF09813">
    <property type="entry name" value="Coa3_cc"/>
    <property type="match status" value="1"/>
</dbReference>
<protein>
    <recommendedName>
        <fullName evidence="7">Cytochrome c oxidase assembly factor 3</fullName>
    </recommendedName>
</protein>
<proteinExistence type="inferred from homology"/>
<comment type="function">
    <text evidence="7">Required for assembly of cytochrome c oxidase (complex IV).</text>
</comment>
<keyword evidence="9" id="KW-1185">Reference proteome</keyword>
<feature type="domain" description="Cytochrome c oxidase assembly factor 3 mitochondrial coiled-coil" evidence="8">
    <location>
        <begin position="74"/>
        <end position="121"/>
    </location>
</feature>
<feature type="transmembrane region" description="Helical" evidence="7">
    <location>
        <begin position="88"/>
        <end position="106"/>
    </location>
</feature>
<sequence length="134" mass="15353">MTLRLSAVSASFVSKLPRIVARRTAATVPTTPSPVTNKKSDVINQRADMLEQIDIEDLPRAQKRFAKQFEQVNDERIKEIFAKNYKNHISLSALLLLVVGIYYYTIYAVKQETFLEEIDEEVAVERAQKAHDKK</sequence>
<keyword evidence="4 7" id="KW-1133">Transmembrane helix</keyword>
<dbReference type="GO" id="GO:0005743">
    <property type="term" value="C:mitochondrial inner membrane"/>
    <property type="evidence" value="ECO:0007669"/>
    <property type="project" value="UniProtKB-UniRule"/>
</dbReference>
<evidence type="ECO:0000256" key="2">
    <source>
        <dbReference type="ARBA" id="ARBA00007035"/>
    </source>
</evidence>
<dbReference type="Proteomes" id="UP000095287">
    <property type="component" value="Unplaced"/>
</dbReference>
<name>A0A1I7Z4G8_9BILA</name>
<comment type="subcellular location">
    <subcellularLocation>
        <location evidence="1">Mitochondrion membrane</location>
        <topology evidence="1">Single-pass membrane protein</topology>
    </subcellularLocation>
</comment>
<organism evidence="9 10">
    <name type="scientific">Steinernema glaseri</name>
    <dbReference type="NCBI Taxonomy" id="37863"/>
    <lineage>
        <taxon>Eukaryota</taxon>
        <taxon>Metazoa</taxon>
        <taxon>Ecdysozoa</taxon>
        <taxon>Nematoda</taxon>
        <taxon>Chromadorea</taxon>
        <taxon>Rhabditida</taxon>
        <taxon>Tylenchina</taxon>
        <taxon>Panagrolaimomorpha</taxon>
        <taxon>Strongyloidoidea</taxon>
        <taxon>Steinernematidae</taxon>
        <taxon>Steinernema</taxon>
    </lineage>
</organism>
<keyword evidence="3 7" id="KW-0812">Transmembrane</keyword>
<evidence type="ECO:0000256" key="5">
    <source>
        <dbReference type="ARBA" id="ARBA00023128"/>
    </source>
</evidence>
<keyword evidence="6 7" id="KW-0472">Membrane</keyword>
<dbReference type="WBParaSite" id="L893_g22687.t3">
    <property type="protein sequence ID" value="L893_g22687.t3"/>
    <property type="gene ID" value="L893_g22687"/>
</dbReference>
<keyword evidence="7" id="KW-0999">Mitochondrion inner membrane</keyword>
<evidence type="ECO:0000256" key="1">
    <source>
        <dbReference type="ARBA" id="ARBA00004304"/>
    </source>
</evidence>
<reference evidence="10" key="1">
    <citation type="submission" date="2016-11" db="UniProtKB">
        <authorList>
            <consortium name="WormBaseParasite"/>
        </authorList>
    </citation>
    <scope>IDENTIFICATION</scope>
</reference>
<evidence type="ECO:0000256" key="4">
    <source>
        <dbReference type="ARBA" id="ARBA00022989"/>
    </source>
</evidence>
<evidence type="ECO:0000259" key="8">
    <source>
        <dbReference type="Pfam" id="PF09813"/>
    </source>
</evidence>
<comment type="subunit">
    <text evidence="7">Component of 250-400 kDa complexes called cytochrome oxidase assembly intermediates or COA complexes.</text>
</comment>